<gene>
    <name evidence="1" type="ORF">GSI_02200</name>
</gene>
<dbReference type="EMBL" id="AYKW01000003">
    <property type="protein sequence ID" value="PIL35472.1"/>
    <property type="molecule type" value="Genomic_DNA"/>
</dbReference>
<dbReference type="AlphaFoldDB" id="A0A2G8SNZ4"/>
<proteinExistence type="predicted"/>
<evidence type="ECO:0000313" key="2">
    <source>
        <dbReference type="Proteomes" id="UP000230002"/>
    </source>
</evidence>
<name>A0A2G8SNZ4_9APHY</name>
<organism evidence="1 2">
    <name type="scientific">Ganoderma sinense ZZ0214-1</name>
    <dbReference type="NCBI Taxonomy" id="1077348"/>
    <lineage>
        <taxon>Eukaryota</taxon>
        <taxon>Fungi</taxon>
        <taxon>Dikarya</taxon>
        <taxon>Basidiomycota</taxon>
        <taxon>Agaricomycotina</taxon>
        <taxon>Agaricomycetes</taxon>
        <taxon>Polyporales</taxon>
        <taxon>Polyporaceae</taxon>
        <taxon>Ganoderma</taxon>
    </lineage>
</organism>
<dbReference type="OrthoDB" id="2750929at2759"/>
<comment type="caution">
    <text evidence="1">The sequence shown here is derived from an EMBL/GenBank/DDBJ whole genome shotgun (WGS) entry which is preliminary data.</text>
</comment>
<reference evidence="1 2" key="1">
    <citation type="journal article" date="2015" name="Sci. Rep.">
        <title>Chromosome-level genome map provides insights into diverse defense mechanisms in the medicinal fungus Ganoderma sinense.</title>
        <authorList>
            <person name="Zhu Y."/>
            <person name="Xu J."/>
            <person name="Sun C."/>
            <person name="Zhou S."/>
            <person name="Xu H."/>
            <person name="Nelson D.R."/>
            <person name="Qian J."/>
            <person name="Song J."/>
            <person name="Luo H."/>
            <person name="Xiang L."/>
            <person name="Li Y."/>
            <person name="Xu Z."/>
            <person name="Ji A."/>
            <person name="Wang L."/>
            <person name="Lu S."/>
            <person name="Hayward A."/>
            <person name="Sun W."/>
            <person name="Li X."/>
            <person name="Schwartz D.C."/>
            <person name="Wang Y."/>
            <person name="Chen S."/>
        </authorList>
    </citation>
    <scope>NUCLEOTIDE SEQUENCE [LARGE SCALE GENOMIC DNA]</scope>
    <source>
        <strain evidence="1 2">ZZ0214-1</strain>
    </source>
</reference>
<evidence type="ECO:0000313" key="1">
    <source>
        <dbReference type="EMBL" id="PIL35472.1"/>
    </source>
</evidence>
<sequence>MNLSRRCCSIGPGISSFATKTLRSSAVSSRAALHTPAKRESYPAVSDISRITHLSKPTPVRTLFHRWFTPKDYIDLSDARGVVVSPGAPPLDFLVNGVDNDVPYIMYWRTSELNKAAKHRRLTYFPFPVNTRGFLYFWQHPTIPLASGLRFRIAQQPSVQGFLQGRDLQTPYGGSWHLPLIALASSERFGVLNDVLQKDGYVPPQLLEYCAQLKRSNNIGQWSQFVFFKGQPFYLDLGAPRSKIFLVGPSGIQGLPLDVGIFAGMKYPFKSGVVLCRFETRPSNSVAMRVLRVIEPVKFVDQYEGGVDQPQPGQLVTVNGHLQLFLSKSVDNRPSPLRQWQYDNNKDPFAWSWSQLQRKAGEGWKFPWLVKK</sequence>
<accession>A0A2G8SNZ4</accession>
<protein>
    <submittedName>
        <fullName evidence="1">Uncharacterized protein</fullName>
    </submittedName>
</protein>
<dbReference type="Proteomes" id="UP000230002">
    <property type="component" value="Unassembled WGS sequence"/>
</dbReference>
<keyword evidence="2" id="KW-1185">Reference proteome</keyword>